<dbReference type="PANTHER" id="PTHR31718:SF30">
    <property type="entry name" value="EMBRYO-SPECIFIC PROTEIN ATS3A-LIKE"/>
    <property type="match status" value="1"/>
</dbReference>
<gene>
    <name evidence="2" type="ORF">MKW94_012784</name>
</gene>
<keyword evidence="3" id="KW-1185">Reference proteome</keyword>
<proteinExistence type="predicted"/>
<dbReference type="InterPro" id="IPR010417">
    <property type="entry name" value="Embryo-specific_ATS3"/>
</dbReference>
<keyword evidence="1" id="KW-0732">Signal</keyword>
<dbReference type="Proteomes" id="UP001177140">
    <property type="component" value="Unassembled WGS sequence"/>
</dbReference>
<dbReference type="AlphaFoldDB" id="A0AA42B5E9"/>
<feature type="signal peptide" evidence="1">
    <location>
        <begin position="1"/>
        <end position="25"/>
    </location>
</feature>
<dbReference type="InterPro" id="IPR036392">
    <property type="entry name" value="PLAT/LH2_dom_sf"/>
</dbReference>
<reference evidence="2" key="1">
    <citation type="submission" date="2022-03" db="EMBL/GenBank/DDBJ databases">
        <title>A functionally conserved STORR gene fusion in Papaver species that diverged 16.8 million years ago.</title>
        <authorList>
            <person name="Catania T."/>
        </authorList>
    </citation>
    <scope>NUCLEOTIDE SEQUENCE</scope>
    <source>
        <strain evidence="2">S-191538</strain>
    </source>
</reference>
<dbReference type="Pfam" id="PF06232">
    <property type="entry name" value="ATS3"/>
    <property type="match status" value="1"/>
</dbReference>
<accession>A0AA42B5E9</accession>
<dbReference type="SUPFAM" id="SSF49723">
    <property type="entry name" value="Lipase/lipooxygenase domain (PLAT/LH2 domain)"/>
    <property type="match status" value="1"/>
</dbReference>
<sequence>MGTNRTSKFAFWVVFALVICGSSLAQEDDHSINLPATKENCGYTIIIQTTCANGAETSNNVSIRFGDIKSNDIVVKHLNSKHMRQVDPLQPDVYDEKLKKPFQVCTVDEFRVTGPCVKSPVCYLYLKSMGNDKWRPGLAQVRVSGASHLSSTEFYFRRYLPQHVWHGKDRCDREVTPFGIKRKRKFFPRL</sequence>
<dbReference type="EMBL" id="JAJJMA010345973">
    <property type="protein sequence ID" value="MCL7052080.1"/>
    <property type="molecule type" value="Genomic_DNA"/>
</dbReference>
<evidence type="ECO:0000313" key="3">
    <source>
        <dbReference type="Proteomes" id="UP001177140"/>
    </source>
</evidence>
<dbReference type="PANTHER" id="PTHR31718">
    <property type="entry name" value="PLAT DOMAIN-CONTAINING PROTEIN"/>
    <property type="match status" value="1"/>
</dbReference>
<organism evidence="2 3">
    <name type="scientific">Papaver nudicaule</name>
    <name type="common">Iceland poppy</name>
    <dbReference type="NCBI Taxonomy" id="74823"/>
    <lineage>
        <taxon>Eukaryota</taxon>
        <taxon>Viridiplantae</taxon>
        <taxon>Streptophyta</taxon>
        <taxon>Embryophyta</taxon>
        <taxon>Tracheophyta</taxon>
        <taxon>Spermatophyta</taxon>
        <taxon>Magnoliopsida</taxon>
        <taxon>Ranunculales</taxon>
        <taxon>Papaveraceae</taxon>
        <taxon>Papaveroideae</taxon>
        <taxon>Papaver</taxon>
    </lineage>
</organism>
<evidence type="ECO:0000313" key="2">
    <source>
        <dbReference type="EMBL" id="MCL7052080.1"/>
    </source>
</evidence>
<protein>
    <submittedName>
        <fullName evidence="2">Uncharacterized protein</fullName>
    </submittedName>
</protein>
<comment type="caution">
    <text evidence="2">The sequence shown here is derived from an EMBL/GenBank/DDBJ whole genome shotgun (WGS) entry which is preliminary data.</text>
</comment>
<feature type="chain" id="PRO_5041311970" evidence="1">
    <location>
        <begin position="26"/>
        <end position="190"/>
    </location>
</feature>
<evidence type="ECO:0000256" key="1">
    <source>
        <dbReference type="SAM" id="SignalP"/>
    </source>
</evidence>
<name>A0AA42B5E9_PAPNU</name>